<dbReference type="EMBL" id="BAABDH010000039">
    <property type="protein sequence ID" value="GAA3938907.1"/>
    <property type="molecule type" value="Genomic_DNA"/>
</dbReference>
<protein>
    <recommendedName>
        <fullName evidence="3">Alpha/beta hydrolase</fullName>
    </recommendedName>
</protein>
<organism evidence="1 2">
    <name type="scientific">Hymenobacter algoricola</name>
    <dbReference type="NCBI Taxonomy" id="486267"/>
    <lineage>
        <taxon>Bacteria</taxon>
        <taxon>Pseudomonadati</taxon>
        <taxon>Bacteroidota</taxon>
        <taxon>Cytophagia</taxon>
        <taxon>Cytophagales</taxon>
        <taxon>Hymenobacteraceae</taxon>
        <taxon>Hymenobacter</taxon>
    </lineage>
</organism>
<keyword evidence="2" id="KW-1185">Reference proteome</keyword>
<evidence type="ECO:0008006" key="3">
    <source>
        <dbReference type="Google" id="ProtNLM"/>
    </source>
</evidence>
<sequence length="39" mass="4241">MLPRGAAPVDYLIQGGTHFMILSRAEEISRILNGLAEAE</sequence>
<evidence type="ECO:0000313" key="1">
    <source>
        <dbReference type="EMBL" id="GAA3938907.1"/>
    </source>
</evidence>
<gene>
    <name evidence="1" type="ORF">GCM10022406_23890</name>
</gene>
<proteinExistence type="predicted"/>
<name>A0ABP7N975_9BACT</name>
<evidence type="ECO:0000313" key="2">
    <source>
        <dbReference type="Proteomes" id="UP001499909"/>
    </source>
</evidence>
<dbReference type="Proteomes" id="UP001499909">
    <property type="component" value="Unassembled WGS sequence"/>
</dbReference>
<comment type="caution">
    <text evidence="1">The sequence shown here is derived from an EMBL/GenBank/DDBJ whole genome shotgun (WGS) entry which is preliminary data.</text>
</comment>
<accession>A0ABP7N975</accession>
<reference evidence="2" key="1">
    <citation type="journal article" date="2019" name="Int. J. Syst. Evol. Microbiol.">
        <title>The Global Catalogue of Microorganisms (GCM) 10K type strain sequencing project: providing services to taxonomists for standard genome sequencing and annotation.</title>
        <authorList>
            <consortium name="The Broad Institute Genomics Platform"/>
            <consortium name="The Broad Institute Genome Sequencing Center for Infectious Disease"/>
            <person name="Wu L."/>
            <person name="Ma J."/>
        </authorList>
    </citation>
    <scope>NUCLEOTIDE SEQUENCE [LARGE SCALE GENOMIC DNA]</scope>
    <source>
        <strain evidence="2">JCM 17214</strain>
    </source>
</reference>